<feature type="transmembrane region" description="Helical" evidence="1">
    <location>
        <begin position="20"/>
        <end position="40"/>
    </location>
</feature>
<feature type="transmembrane region" description="Helical" evidence="1">
    <location>
        <begin position="52"/>
        <end position="73"/>
    </location>
</feature>
<protein>
    <submittedName>
        <fullName evidence="2">ABC-2 type transport system permease protein</fullName>
    </submittedName>
</protein>
<reference evidence="2 3" key="1">
    <citation type="submission" date="2020-08" db="EMBL/GenBank/DDBJ databases">
        <title>Sequencing the genomes of 1000 actinobacteria strains.</title>
        <authorList>
            <person name="Klenk H.-P."/>
        </authorList>
    </citation>
    <scope>NUCLEOTIDE SEQUENCE [LARGE SCALE GENOMIC DNA]</scope>
    <source>
        <strain evidence="2 3">DSM 23040</strain>
    </source>
</reference>
<dbReference type="AlphaFoldDB" id="A0A839QNZ6"/>
<keyword evidence="1" id="KW-1133">Transmembrane helix</keyword>
<sequence>MTVLALARTHSKVAQRQKALWFTAIPLTAFATLLAVISPARPGTGGIEDLAFSAQLIVMFTGVAYAAAFADFFTAPSRLGINELEASTPVRPLALRTARIFGTFGVVVVPALAVLLVMGVVQTLSGHPWSIPVAVAVTATIIAPGVLIAMSLSALLGAILPRALGRIAGVLVWFFLIFSSSLLPLPTPNGTVFTVIGDAIAAGYFGADSIHPPGGLLAFDGTAWTATVSLLVQFVIIVLLLSAGSALAGRMAKR</sequence>
<accession>A0A839QNZ6</accession>
<keyword evidence="1" id="KW-0472">Membrane</keyword>
<dbReference type="RefSeq" id="WP_048740487.1">
    <property type="nucleotide sequence ID" value="NZ_CBCSFZ010000008.1"/>
</dbReference>
<feature type="transmembrane region" description="Helical" evidence="1">
    <location>
        <begin position="133"/>
        <end position="156"/>
    </location>
</feature>
<evidence type="ECO:0000313" key="2">
    <source>
        <dbReference type="EMBL" id="MBB3022213.1"/>
    </source>
</evidence>
<feature type="transmembrane region" description="Helical" evidence="1">
    <location>
        <begin position="163"/>
        <end position="183"/>
    </location>
</feature>
<feature type="transmembrane region" description="Helical" evidence="1">
    <location>
        <begin position="100"/>
        <end position="121"/>
    </location>
</feature>
<gene>
    <name evidence="2" type="ORF">FHX50_000461</name>
</gene>
<keyword evidence="1" id="KW-0812">Transmembrane</keyword>
<organism evidence="2 3">
    <name type="scientific">Helcobacillus massiliensis</name>
    <dbReference type="NCBI Taxonomy" id="521392"/>
    <lineage>
        <taxon>Bacteria</taxon>
        <taxon>Bacillati</taxon>
        <taxon>Actinomycetota</taxon>
        <taxon>Actinomycetes</taxon>
        <taxon>Micrococcales</taxon>
        <taxon>Dermabacteraceae</taxon>
        <taxon>Helcobacillus</taxon>
    </lineage>
</organism>
<evidence type="ECO:0000256" key="1">
    <source>
        <dbReference type="SAM" id="Phobius"/>
    </source>
</evidence>
<name>A0A839QNZ6_9MICO</name>
<dbReference type="EMBL" id="JACHWP010000001">
    <property type="protein sequence ID" value="MBB3022213.1"/>
    <property type="molecule type" value="Genomic_DNA"/>
</dbReference>
<keyword evidence="3" id="KW-1185">Reference proteome</keyword>
<proteinExistence type="predicted"/>
<feature type="transmembrane region" description="Helical" evidence="1">
    <location>
        <begin position="223"/>
        <end position="248"/>
    </location>
</feature>
<dbReference type="Proteomes" id="UP000568050">
    <property type="component" value="Unassembled WGS sequence"/>
</dbReference>
<comment type="caution">
    <text evidence="2">The sequence shown here is derived from an EMBL/GenBank/DDBJ whole genome shotgun (WGS) entry which is preliminary data.</text>
</comment>
<evidence type="ECO:0000313" key="3">
    <source>
        <dbReference type="Proteomes" id="UP000568050"/>
    </source>
</evidence>